<keyword evidence="4" id="KW-1185">Reference proteome</keyword>
<reference evidence="4" key="1">
    <citation type="submission" date="2017-04" db="EMBL/GenBank/DDBJ databases">
        <authorList>
            <person name="Varghese N."/>
            <person name="Submissions S."/>
        </authorList>
    </citation>
    <scope>NUCLEOTIDE SEQUENCE [LARGE SCALE GENOMIC DNA]</scope>
    <source>
        <strain evidence="4">USBA 82</strain>
    </source>
</reference>
<gene>
    <name evidence="3" type="ORF">SAMN06275492_101102</name>
</gene>
<protein>
    <recommendedName>
        <fullName evidence="2">HPt domain-containing protein</fullName>
    </recommendedName>
</protein>
<proteinExistence type="predicted"/>
<keyword evidence="1" id="KW-0597">Phosphoprotein</keyword>
<dbReference type="Proteomes" id="UP000193355">
    <property type="component" value="Unassembled WGS sequence"/>
</dbReference>
<feature type="domain" description="HPt" evidence="2">
    <location>
        <begin position="19"/>
        <end position="112"/>
    </location>
</feature>
<name>A0A1X7I4D8_9BACT</name>
<evidence type="ECO:0000256" key="1">
    <source>
        <dbReference type="PROSITE-ProRule" id="PRU00110"/>
    </source>
</evidence>
<evidence type="ECO:0000259" key="2">
    <source>
        <dbReference type="PROSITE" id="PS50894"/>
    </source>
</evidence>
<dbReference type="InterPro" id="IPR008207">
    <property type="entry name" value="Sig_transdc_His_kin_Hpt_dom"/>
</dbReference>
<accession>A0A1X7I4D8</accession>
<organism evidence="3 4">
    <name type="scientific">Dethiosulfovibrio salsuginis</name>
    <dbReference type="NCBI Taxonomy" id="561720"/>
    <lineage>
        <taxon>Bacteria</taxon>
        <taxon>Thermotogati</taxon>
        <taxon>Synergistota</taxon>
        <taxon>Synergistia</taxon>
        <taxon>Synergistales</taxon>
        <taxon>Dethiosulfovibrionaceae</taxon>
        <taxon>Dethiosulfovibrio</taxon>
    </lineage>
</organism>
<dbReference type="AlphaFoldDB" id="A0A1X7I4D8"/>
<dbReference type="InterPro" id="IPR036641">
    <property type="entry name" value="HPT_dom_sf"/>
</dbReference>
<dbReference type="GO" id="GO:0000160">
    <property type="term" value="P:phosphorelay signal transduction system"/>
    <property type="evidence" value="ECO:0007669"/>
    <property type="project" value="InterPro"/>
</dbReference>
<feature type="modified residue" description="Phosphohistidine" evidence="1">
    <location>
        <position position="58"/>
    </location>
</feature>
<sequence>MSESRLNREERIIAMAGGDRELGAELARIFLSHYEGMHQELKAAVMGGDPLEVRRMVHTIEGSLGAMGSLDSISALMELGQAGRDLETSLFLPLFLKYEKAILSSNEMLKEIALSLD</sequence>
<dbReference type="PROSITE" id="PS50894">
    <property type="entry name" value="HPT"/>
    <property type="match status" value="1"/>
</dbReference>
<evidence type="ECO:0000313" key="3">
    <source>
        <dbReference type="EMBL" id="SMG09298.1"/>
    </source>
</evidence>
<evidence type="ECO:0000313" key="4">
    <source>
        <dbReference type="Proteomes" id="UP000193355"/>
    </source>
</evidence>
<dbReference type="SUPFAM" id="SSF47226">
    <property type="entry name" value="Histidine-containing phosphotransfer domain, HPT domain"/>
    <property type="match status" value="1"/>
</dbReference>
<dbReference type="Gene3D" id="1.20.120.160">
    <property type="entry name" value="HPT domain"/>
    <property type="match status" value="1"/>
</dbReference>
<dbReference type="EMBL" id="FXBB01000001">
    <property type="protein sequence ID" value="SMG09298.1"/>
    <property type="molecule type" value="Genomic_DNA"/>
</dbReference>
<dbReference type="STRING" id="561720.SAMN06275492_101102"/>